<dbReference type="GO" id="GO:0003676">
    <property type="term" value="F:nucleic acid binding"/>
    <property type="evidence" value="ECO:0007669"/>
    <property type="project" value="InterPro"/>
</dbReference>
<dbReference type="InterPro" id="IPR035979">
    <property type="entry name" value="RBD_domain_sf"/>
</dbReference>
<protein>
    <recommendedName>
        <fullName evidence="4">RRM domain-containing protein</fullName>
    </recommendedName>
</protein>
<gene>
    <name evidence="2" type="ORF">RhiirA4_480157</name>
</gene>
<proteinExistence type="predicted"/>
<dbReference type="Proteomes" id="UP000234323">
    <property type="component" value="Unassembled WGS sequence"/>
</dbReference>
<feature type="compositionally biased region" description="Low complexity" evidence="1">
    <location>
        <begin position="42"/>
        <end position="55"/>
    </location>
</feature>
<evidence type="ECO:0000313" key="2">
    <source>
        <dbReference type="EMBL" id="PKY58328.1"/>
    </source>
</evidence>
<accession>A0A2I1HHI2</accession>
<dbReference type="EMBL" id="LLXI01002958">
    <property type="protein sequence ID" value="PKY58328.1"/>
    <property type="molecule type" value="Genomic_DNA"/>
</dbReference>
<name>A0A2I1HHI2_9GLOM</name>
<feature type="compositionally biased region" description="Low complexity" evidence="1">
    <location>
        <begin position="1"/>
        <end position="17"/>
    </location>
</feature>
<dbReference type="SUPFAM" id="SSF54928">
    <property type="entry name" value="RNA-binding domain, RBD"/>
    <property type="match status" value="1"/>
</dbReference>
<evidence type="ECO:0008006" key="4">
    <source>
        <dbReference type="Google" id="ProtNLM"/>
    </source>
</evidence>
<comment type="caution">
    <text evidence="2">The sequence shown here is derived from an EMBL/GenBank/DDBJ whole genome shotgun (WGS) entry which is preliminary data.</text>
</comment>
<reference evidence="2 3" key="1">
    <citation type="submission" date="2015-10" db="EMBL/GenBank/DDBJ databases">
        <title>Genome analyses suggest a sexual origin of heterokaryosis in a supposedly ancient asexual fungus.</title>
        <authorList>
            <person name="Ropars J."/>
            <person name="Sedzielewska K."/>
            <person name="Noel J."/>
            <person name="Charron P."/>
            <person name="Farinelli L."/>
            <person name="Marton T."/>
            <person name="Kruger M."/>
            <person name="Pelin A."/>
            <person name="Brachmann A."/>
            <person name="Corradi N."/>
        </authorList>
    </citation>
    <scope>NUCLEOTIDE SEQUENCE [LARGE SCALE GENOMIC DNA]</scope>
    <source>
        <strain evidence="2 3">A4</strain>
    </source>
</reference>
<dbReference type="VEuPathDB" id="FungiDB:RhiirA1_473705"/>
<organism evidence="2 3">
    <name type="scientific">Rhizophagus irregularis</name>
    <dbReference type="NCBI Taxonomy" id="588596"/>
    <lineage>
        <taxon>Eukaryota</taxon>
        <taxon>Fungi</taxon>
        <taxon>Fungi incertae sedis</taxon>
        <taxon>Mucoromycota</taxon>
        <taxon>Glomeromycotina</taxon>
        <taxon>Glomeromycetes</taxon>
        <taxon>Glomerales</taxon>
        <taxon>Glomeraceae</taxon>
        <taxon>Rhizophagus</taxon>
    </lineage>
</organism>
<dbReference type="VEuPathDB" id="FungiDB:RhiirFUN_019217"/>
<keyword evidence="3" id="KW-1185">Reference proteome</keyword>
<dbReference type="VEuPathDB" id="FungiDB:FUN_014672"/>
<sequence>MSGSMNRNPSSQPPNNNKDGRKDVLNLTVVLSKRNVRKQHKQQQQQTSKQHTMTTRLSSTGPQVVIEQRSYNKSAYQQAASSVSSRKPHVKEKEAQKSRIIQVLDIPLNYKLYEIRAVFSKYGKIEDLYTRVKGLYQHAYIRYEQEDNINIFYFQWSCYLEQHTVRVIPLLLNDESREDRYGFALKLTGLPFGTTGRELNELLKGSGTKSVVISRNPKNYNLLKYAMVYFPNEDVLTEAASLELKIKGSELFWLNLDEKACHVTQALSQFKRKKPSSYAEAAKGEGNNGRR</sequence>
<feature type="region of interest" description="Disordered" evidence="1">
    <location>
        <begin position="1"/>
        <end position="63"/>
    </location>
</feature>
<feature type="region of interest" description="Disordered" evidence="1">
    <location>
        <begin position="272"/>
        <end position="291"/>
    </location>
</feature>
<evidence type="ECO:0000313" key="3">
    <source>
        <dbReference type="Proteomes" id="UP000234323"/>
    </source>
</evidence>
<evidence type="ECO:0000256" key="1">
    <source>
        <dbReference type="SAM" id="MobiDB-lite"/>
    </source>
</evidence>
<dbReference type="AlphaFoldDB" id="A0A2I1HHI2"/>